<dbReference type="AlphaFoldDB" id="R9C5B8"/>
<dbReference type="EMBL" id="ASRV01000149">
    <property type="protein sequence ID" value="EOR24564.1"/>
    <property type="molecule type" value="Genomic_DNA"/>
</dbReference>
<comment type="caution">
    <text evidence="2">The sequence shown here is derived from an EMBL/GenBank/DDBJ whole genome shotgun (WGS) entry which is preliminary data.</text>
</comment>
<evidence type="ECO:0000256" key="1">
    <source>
        <dbReference type="SAM" id="SignalP"/>
    </source>
</evidence>
<keyword evidence="3" id="KW-1185">Reference proteome</keyword>
<sequence length="768" mass="84656">MKKIISVILSLLFLVPSVKPLADDAIEKNNIYNYMIENGTSLGVDNLSETLENNNLPLMSNGSSETVNNIVVIIRFKGENEFMNVEKSKQLYEAYNLFNDLNNDKVADEGSISLNSYINDLTYGEVKVNTDIYPKGNNTYLSIEAPQTRSYYEKYAAGSKEEEALIKWAFDSIKDNISLSADELDKNSDGEIDVVTFLCTGATVGSNMLWPHETRFFGDSSINGKKLATYNLINVGTDENNIFNKSLIKVAIHEFLHAFNYPDLYRYYYRGNPVGEWDVMANTDGYGQLPLVYTRNFYSGLNMNIEEISSDGTYTVKSSQSSNKNDIVAFKIKSPLSEKEYFMVEFRKKSGNWDSTLPGSGLIVYRINENVNAYLGNRNGYPDHIYVFRNGDINNTYASGNTRTAFLSQESGRTSIGSNDLNSGFISNSLFFDNGQNSGIVISEVGSAKGNEISFKVTFPKENNEFKFTSIIGVDRYDTAAKLSSSNFTSSDTVVLVNGLAIADGLAVTPLATYLKAPILLVESDSIPLETINEIKRLGARKAIIAGGEGVVSRNVQTKLNQLGVNNVERLGGSDRYETSLTIAKYIDNNCYDVENIVIANGYAEADAMSIASISGRDKMPIILTEINSLNSNGYNWLKGEGLKNAYIIGGTGVISDKLLNDINLITTSDIKGNRLGGSDRYKTNALVIERFFGNYIEKIYASKGYELIDALSAGPVAALNSGAIVLCDDYLDIDQNIVFEKKQSKEVIQIGGGVSSNSINSLKYVFK</sequence>
<proteinExistence type="predicted"/>
<dbReference type="Pfam" id="PF04122">
    <property type="entry name" value="CW_binding_2"/>
    <property type="match status" value="3"/>
</dbReference>
<dbReference type="PANTHER" id="PTHR41775:SF1">
    <property type="entry name" value="PEPTIDASE M6-LIKE DOMAIN-CONTAINING PROTEIN"/>
    <property type="match status" value="1"/>
</dbReference>
<accession>R9C5B8</accession>
<dbReference type="InterPro" id="IPR007253">
    <property type="entry name" value="Cell_wall-bd_2"/>
</dbReference>
<keyword evidence="1" id="KW-0732">Signal</keyword>
<evidence type="ECO:0000313" key="2">
    <source>
        <dbReference type="EMBL" id="EOR24564.1"/>
    </source>
</evidence>
<dbReference type="Gene3D" id="3.40.50.12090">
    <property type="match status" value="2"/>
</dbReference>
<dbReference type="OrthoDB" id="9813478at2"/>
<feature type="chain" id="PRO_5039330527" evidence="1">
    <location>
        <begin position="23"/>
        <end position="768"/>
    </location>
</feature>
<dbReference type="PATRIC" id="fig|1202534.3.peg.2437"/>
<reference evidence="2 3" key="1">
    <citation type="submission" date="2013-03" db="EMBL/GenBank/DDBJ databases">
        <title>Whole genome shotgun sequencing of Clostridium sartagoforme AAU1.</title>
        <authorList>
            <person name="Joshi C.G."/>
            <person name="Duggirala S.M."/>
            <person name="Nathani N.M."/>
            <person name="Bhatt V.D."/>
            <person name="Patel A.K."/>
            <person name="Pandya P.R."/>
            <person name="KaPatel J.A."/>
        </authorList>
    </citation>
    <scope>NUCLEOTIDE SEQUENCE [LARGE SCALE GENOMIC DNA]</scope>
    <source>
        <strain evidence="2 3">AAU1</strain>
    </source>
</reference>
<protein>
    <submittedName>
        <fullName evidence="2">N-acetylmuramoyl-L-alanine amidase</fullName>
    </submittedName>
</protein>
<dbReference type="Proteomes" id="UP000013988">
    <property type="component" value="Unassembled WGS sequence"/>
</dbReference>
<organism evidence="2 3">
    <name type="scientific">Clostridium sartagoforme AAU1</name>
    <dbReference type="NCBI Taxonomy" id="1202534"/>
    <lineage>
        <taxon>Bacteria</taxon>
        <taxon>Bacillati</taxon>
        <taxon>Bacillota</taxon>
        <taxon>Clostridia</taxon>
        <taxon>Eubacteriales</taxon>
        <taxon>Clostridiaceae</taxon>
        <taxon>Clostridium</taxon>
    </lineage>
</organism>
<dbReference type="RefSeq" id="WP_016207782.1">
    <property type="nucleotide sequence ID" value="NZ_ASRV01000149.1"/>
</dbReference>
<gene>
    <name evidence="2" type="ORF">A500_12284</name>
</gene>
<evidence type="ECO:0000313" key="3">
    <source>
        <dbReference type="Proteomes" id="UP000013988"/>
    </source>
</evidence>
<name>R9C5B8_9CLOT</name>
<feature type="signal peptide" evidence="1">
    <location>
        <begin position="1"/>
        <end position="22"/>
    </location>
</feature>
<dbReference type="PANTHER" id="PTHR41775">
    <property type="entry name" value="SECRETED PROTEIN-RELATED"/>
    <property type="match status" value="1"/>
</dbReference>